<organism evidence="1 2">
    <name type="scientific">Rhizopogon vinicolor AM-OR11-026</name>
    <dbReference type="NCBI Taxonomy" id="1314800"/>
    <lineage>
        <taxon>Eukaryota</taxon>
        <taxon>Fungi</taxon>
        <taxon>Dikarya</taxon>
        <taxon>Basidiomycota</taxon>
        <taxon>Agaricomycotina</taxon>
        <taxon>Agaricomycetes</taxon>
        <taxon>Agaricomycetidae</taxon>
        <taxon>Boletales</taxon>
        <taxon>Suillineae</taxon>
        <taxon>Rhizopogonaceae</taxon>
        <taxon>Rhizopogon</taxon>
    </lineage>
</organism>
<protein>
    <submittedName>
        <fullName evidence="1">Uncharacterized protein</fullName>
    </submittedName>
</protein>
<dbReference type="InParanoid" id="A0A1B7MTU8"/>
<reference evidence="1 2" key="1">
    <citation type="submission" date="2016-06" db="EMBL/GenBank/DDBJ databases">
        <title>Comparative genomics of the ectomycorrhizal sister species Rhizopogon vinicolor and Rhizopogon vesiculosus (Basidiomycota: Boletales) reveals a divergence of the mating type B locus.</title>
        <authorList>
            <consortium name="DOE Joint Genome Institute"/>
            <person name="Mujic A.B."/>
            <person name="Kuo A."/>
            <person name="Tritt A."/>
            <person name="Lipzen A."/>
            <person name="Chen C."/>
            <person name="Johnson J."/>
            <person name="Sharma A."/>
            <person name="Barry K."/>
            <person name="Grigoriev I.V."/>
            <person name="Spatafora J.W."/>
        </authorList>
    </citation>
    <scope>NUCLEOTIDE SEQUENCE [LARGE SCALE GENOMIC DNA]</scope>
    <source>
        <strain evidence="1 2">AM-OR11-026</strain>
    </source>
</reference>
<name>A0A1B7MTU8_9AGAM</name>
<evidence type="ECO:0000313" key="1">
    <source>
        <dbReference type="EMBL" id="OAX36038.1"/>
    </source>
</evidence>
<evidence type="ECO:0000313" key="2">
    <source>
        <dbReference type="Proteomes" id="UP000092154"/>
    </source>
</evidence>
<dbReference type="Proteomes" id="UP000092154">
    <property type="component" value="Unassembled WGS sequence"/>
</dbReference>
<keyword evidence="2" id="KW-1185">Reference proteome</keyword>
<sequence length="87" mass="9849">MECCRLFSSVVHSGEGGCFEYISGLSLNFGLDVLLLGWFANWEFRWLARATFAECFGECVRVASERPSLLPRPLFHFPLYPCVPVSI</sequence>
<accession>A0A1B7MTU8</accession>
<gene>
    <name evidence="1" type="ORF">K503DRAFT_331115</name>
</gene>
<proteinExistence type="predicted"/>
<dbReference type="EMBL" id="KV448447">
    <property type="protein sequence ID" value="OAX36038.1"/>
    <property type="molecule type" value="Genomic_DNA"/>
</dbReference>
<dbReference type="AlphaFoldDB" id="A0A1B7MTU8"/>